<name>A0AAV9ZQ53_9AGAR</name>
<dbReference type="PANTHER" id="PTHR46177:SF1">
    <property type="entry name" value="INTEGRASE CATALYTIC DOMAIN-CONTAINING PROTEIN"/>
    <property type="match status" value="1"/>
</dbReference>
<dbReference type="EMBL" id="JAWWNJ010000122">
    <property type="protein sequence ID" value="KAK6988547.1"/>
    <property type="molecule type" value="Genomic_DNA"/>
</dbReference>
<accession>A0AAV9ZQ53</accession>
<evidence type="ECO:0000313" key="3">
    <source>
        <dbReference type="Proteomes" id="UP001362999"/>
    </source>
</evidence>
<proteinExistence type="predicted"/>
<keyword evidence="3" id="KW-1185">Reference proteome</keyword>
<organism evidence="2 3">
    <name type="scientific">Favolaschia claudopus</name>
    <dbReference type="NCBI Taxonomy" id="2862362"/>
    <lineage>
        <taxon>Eukaryota</taxon>
        <taxon>Fungi</taxon>
        <taxon>Dikarya</taxon>
        <taxon>Basidiomycota</taxon>
        <taxon>Agaricomycotina</taxon>
        <taxon>Agaricomycetes</taxon>
        <taxon>Agaricomycetidae</taxon>
        <taxon>Agaricales</taxon>
        <taxon>Marasmiineae</taxon>
        <taxon>Mycenaceae</taxon>
        <taxon>Favolaschia</taxon>
    </lineage>
</organism>
<dbReference type="PANTHER" id="PTHR46177">
    <property type="entry name" value="INTEGRASE CATALYTIC DOMAIN-CONTAINING PROTEIN"/>
    <property type="match status" value="1"/>
</dbReference>
<dbReference type="Pfam" id="PF24764">
    <property type="entry name" value="rva_4"/>
    <property type="match status" value="1"/>
</dbReference>
<dbReference type="AlphaFoldDB" id="A0AAV9ZQ53"/>
<feature type="domain" description="Integrase core" evidence="1">
    <location>
        <begin position="358"/>
        <end position="438"/>
    </location>
</feature>
<gene>
    <name evidence="2" type="ORF">R3P38DRAFT_3409417</name>
</gene>
<reference evidence="2 3" key="1">
    <citation type="journal article" date="2024" name="J Genomics">
        <title>Draft genome sequencing and assembly of Favolaschia claudopus CIRM-BRFM 2984 isolated from oak limbs.</title>
        <authorList>
            <person name="Navarro D."/>
            <person name="Drula E."/>
            <person name="Chaduli D."/>
            <person name="Cazenave R."/>
            <person name="Ahrendt S."/>
            <person name="Wang J."/>
            <person name="Lipzen A."/>
            <person name="Daum C."/>
            <person name="Barry K."/>
            <person name="Grigoriev I.V."/>
            <person name="Favel A."/>
            <person name="Rosso M.N."/>
            <person name="Martin F."/>
        </authorList>
    </citation>
    <scope>NUCLEOTIDE SEQUENCE [LARGE SCALE GENOMIC DNA]</scope>
    <source>
        <strain evidence="2 3">CIRM-BRFM 2984</strain>
    </source>
</reference>
<dbReference type="Proteomes" id="UP001362999">
    <property type="component" value="Unassembled WGS sequence"/>
</dbReference>
<sequence>MSVFAPNTSCLSTRSKRRARNSPGSLLIHMEQSLCSLHSSHRLLEQWASAPMHCNVLVVVSTPKVPGRRSGGKAVVVCEPNITDVEAREDIAKHIIHNRVLDMLKHMKRSSSQVWVNNKMVTDLKQILKQWLMKYASRGYSREEKLRCLQDELGYTIKTRTLNKIEQRLQIPSVRKPPPREVARQAVIDEVSKDTLQLNGPVFIQTQLRLRGVMIPRDVVREIMHDHFDAGFTLRFPGHKKELIPRVALSSLGPFHELSANGHEKLSSQALQMGELSLPIYAYKDKWADFLLLLRLIPNARTAAALGHLFLDFVGETGCIPLQLTTDKGSEIGWQYAFQATLREAFAPDIDPDVYAVYMVLKSVHNTVIEGFWRWLRAKMGLNLKEFITRGKREHIFNPNVPLHVPLFYWIFVPIIQEQLDEFRAWWNNHRVRFQHDKNMPSGHIPAHAFEHPTHFAGVDCRIHVPQAAVDELREYLTEDVGPRDSHLLWPGLTLELEQTVQTAWEDIGSPRRDTLEV</sequence>
<comment type="caution">
    <text evidence="2">The sequence shown here is derived from an EMBL/GenBank/DDBJ whole genome shotgun (WGS) entry which is preliminary data.</text>
</comment>
<evidence type="ECO:0000313" key="2">
    <source>
        <dbReference type="EMBL" id="KAK6988547.1"/>
    </source>
</evidence>
<protein>
    <recommendedName>
        <fullName evidence="1">Integrase core domain-containing protein</fullName>
    </recommendedName>
</protein>
<evidence type="ECO:0000259" key="1">
    <source>
        <dbReference type="Pfam" id="PF24764"/>
    </source>
</evidence>
<dbReference type="InterPro" id="IPR058913">
    <property type="entry name" value="Integrase_dom_put"/>
</dbReference>